<dbReference type="EMBL" id="VTOW01000002">
    <property type="protein sequence ID" value="NKE71351.1"/>
    <property type="molecule type" value="Genomic_DNA"/>
</dbReference>
<dbReference type="PANTHER" id="PTHR37309">
    <property type="entry name" value="SLR0284 PROTEIN"/>
    <property type="match status" value="1"/>
</dbReference>
<keyword evidence="1" id="KW-0472">Membrane</keyword>
<accession>A0A7X6IB31</accession>
<proteinExistence type="predicted"/>
<feature type="transmembrane region" description="Helical" evidence="1">
    <location>
        <begin position="28"/>
        <end position="48"/>
    </location>
</feature>
<keyword evidence="1" id="KW-0812">Transmembrane</keyword>
<feature type="transmembrane region" description="Helical" evidence="1">
    <location>
        <begin position="87"/>
        <end position="108"/>
    </location>
</feature>
<dbReference type="Proteomes" id="UP000534783">
    <property type="component" value="Unassembled WGS sequence"/>
</dbReference>
<feature type="transmembrane region" description="Helical" evidence="1">
    <location>
        <begin position="55"/>
        <end position="75"/>
    </location>
</feature>
<reference evidence="2 3" key="1">
    <citation type="journal article" date="2020" name="Nature">
        <title>Bacterial chemolithoautotrophy via manganese oxidation.</title>
        <authorList>
            <person name="Yu H."/>
            <person name="Leadbetter J.R."/>
        </authorList>
    </citation>
    <scope>NUCLEOTIDE SEQUENCE [LARGE SCALE GENOMIC DNA]</scope>
    <source>
        <strain evidence="2 3">Mn-1</strain>
    </source>
</reference>
<comment type="caution">
    <text evidence="2">The sequence shown here is derived from an EMBL/GenBank/DDBJ whole genome shotgun (WGS) entry which is preliminary data.</text>
</comment>
<dbReference type="PANTHER" id="PTHR37309:SF1">
    <property type="entry name" value="SLR0284 PROTEIN"/>
    <property type="match status" value="1"/>
</dbReference>
<keyword evidence="3" id="KW-1185">Reference proteome</keyword>
<keyword evidence="1" id="KW-1133">Transmembrane helix</keyword>
<protein>
    <submittedName>
        <fullName evidence="2">Phage holin family protein</fullName>
    </submittedName>
</protein>
<sequence>MLIRWLVNAGGLFLISYALEGIEVEGALPALIAAAVLGIINAIIRPILLILTLPINILTLGLFTLILNGAMLALAAQVVRGFTVSGFWSAVLGALLLSIISSVMSFFIEDIARPHSEY</sequence>
<evidence type="ECO:0000313" key="3">
    <source>
        <dbReference type="Proteomes" id="UP000534783"/>
    </source>
</evidence>
<dbReference type="AlphaFoldDB" id="A0A7X6IB31"/>
<dbReference type="Pfam" id="PF04020">
    <property type="entry name" value="Phage_holin_4_2"/>
    <property type="match status" value="1"/>
</dbReference>
<organism evidence="2 3">
    <name type="scientific">Candidatus Manganitrophus noduliformans</name>
    <dbReference type="NCBI Taxonomy" id="2606439"/>
    <lineage>
        <taxon>Bacteria</taxon>
        <taxon>Pseudomonadati</taxon>
        <taxon>Nitrospirota</taxon>
        <taxon>Nitrospiria</taxon>
        <taxon>Candidatus Troglogloeales</taxon>
        <taxon>Candidatus Manganitrophaceae</taxon>
        <taxon>Candidatus Manganitrophus</taxon>
    </lineage>
</organism>
<name>A0A7X6IB31_9BACT</name>
<evidence type="ECO:0000313" key="2">
    <source>
        <dbReference type="EMBL" id="NKE71351.1"/>
    </source>
</evidence>
<dbReference type="InterPro" id="IPR007165">
    <property type="entry name" value="Phage_holin_4_2"/>
</dbReference>
<gene>
    <name evidence="2" type="ORF">MNODULE_11435</name>
</gene>
<evidence type="ECO:0000256" key="1">
    <source>
        <dbReference type="SAM" id="Phobius"/>
    </source>
</evidence>